<dbReference type="AlphaFoldDB" id="A0A8I0HDK5"/>
<proteinExistence type="predicted"/>
<accession>A0A8I0HDK5</accession>
<dbReference type="EMBL" id="JAABFR010002610">
    <property type="protein sequence ID" value="MBD4340447.1"/>
    <property type="molecule type" value="Genomic_DNA"/>
</dbReference>
<dbReference type="PANTHER" id="PTHR46658">
    <property type="entry name" value="CYS OR MET METABOLISM PYRIDOXAL-PHOSPHATE-DEPENDENT ENZYME"/>
    <property type="match status" value="1"/>
</dbReference>
<dbReference type="Gene3D" id="3.90.1150.60">
    <property type="entry name" value="Methioning gamme-lyase, C-terminal domain"/>
    <property type="match status" value="1"/>
</dbReference>
<feature type="non-terminal residue" evidence="1">
    <location>
        <position position="1"/>
    </location>
</feature>
<evidence type="ECO:0000313" key="2">
    <source>
        <dbReference type="Proteomes" id="UP000653002"/>
    </source>
</evidence>
<sequence length="53" mass="5455">VVMAAGTFVQGATTELSADGPICPPYTAYLQGSLTYAHGRIAAMLTVDALLRA</sequence>
<dbReference type="Proteomes" id="UP000653002">
    <property type="component" value="Unassembled WGS sequence"/>
</dbReference>
<protein>
    <submittedName>
        <fullName evidence="1">Uncharacterized protein</fullName>
    </submittedName>
</protein>
<name>A0A8I0HDK5_XANCI</name>
<organism evidence="1 2">
    <name type="scientific">Xanthomonas citri pv. citri</name>
    <dbReference type="NCBI Taxonomy" id="611301"/>
    <lineage>
        <taxon>Bacteria</taxon>
        <taxon>Pseudomonadati</taxon>
        <taxon>Pseudomonadota</taxon>
        <taxon>Gammaproteobacteria</taxon>
        <taxon>Lysobacterales</taxon>
        <taxon>Lysobacteraceae</taxon>
        <taxon>Xanthomonas</taxon>
    </lineage>
</organism>
<evidence type="ECO:0000313" key="1">
    <source>
        <dbReference type="EMBL" id="MBD4340447.1"/>
    </source>
</evidence>
<dbReference type="PANTHER" id="PTHR46658:SF1">
    <property type="entry name" value="CYS OR MET METABOLISM PYRIDOXAL-PHOSPHATE-DEPENDENT ENZYME"/>
    <property type="match status" value="1"/>
</dbReference>
<reference evidence="1" key="1">
    <citation type="submission" date="2020-01" db="EMBL/GenBank/DDBJ databases">
        <authorList>
            <person name="Richard D."/>
        </authorList>
    </citation>
    <scope>NUCLEOTIDE SEQUENCE</scope>
    <source>
        <strain evidence="1">JP541</strain>
    </source>
</reference>
<gene>
    <name evidence="1" type="ORF">GUH15_31290</name>
</gene>
<dbReference type="Pfam" id="PF06838">
    <property type="entry name" value="Met_gamma_lyase"/>
    <property type="match status" value="1"/>
</dbReference>
<dbReference type="InterPro" id="IPR009651">
    <property type="entry name" value="Met_g_lyase_put"/>
</dbReference>
<comment type="caution">
    <text evidence="1">The sequence shown here is derived from an EMBL/GenBank/DDBJ whole genome shotgun (WGS) entry which is preliminary data.</text>
</comment>